<feature type="compositionally biased region" description="Low complexity" evidence="1">
    <location>
        <begin position="133"/>
        <end position="143"/>
    </location>
</feature>
<gene>
    <name evidence="3" type="ORF">MKK02DRAFT_38480</name>
</gene>
<reference evidence="3" key="1">
    <citation type="journal article" date="2022" name="G3 (Bethesda)">
        <title>High quality genome of the basidiomycete yeast Dioszegia hungarica PDD-24b-2 isolated from cloud water.</title>
        <authorList>
            <person name="Jarrige D."/>
            <person name="Haridas S."/>
            <person name="Bleykasten-Grosshans C."/>
            <person name="Joly M."/>
            <person name="Nadalig T."/>
            <person name="Sancelme M."/>
            <person name="Vuilleumier S."/>
            <person name="Grigoriev I.V."/>
            <person name="Amato P."/>
            <person name="Bringel F."/>
        </authorList>
    </citation>
    <scope>NUCLEOTIDE SEQUENCE</scope>
    <source>
        <strain evidence="3">PDD-24b-2</strain>
    </source>
</reference>
<feature type="compositionally biased region" description="Basic and acidic residues" evidence="1">
    <location>
        <begin position="50"/>
        <end position="59"/>
    </location>
</feature>
<dbReference type="Pfam" id="PF13821">
    <property type="entry name" value="DUF4187"/>
    <property type="match status" value="1"/>
</dbReference>
<keyword evidence="4" id="KW-1185">Reference proteome</keyword>
<dbReference type="Pfam" id="PF01585">
    <property type="entry name" value="G-patch"/>
    <property type="match status" value="1"/>
</dbReference>
<dbReference type="Proteomes" id="UP001164286">
    <property type="component" value="Unassembled WGS sequence"/>
</dbReference>
<feature type="region of interest" description="Disordered" evidence="1">
    <location>
        <begin position="1"/>
        <end position="213"/>
    </location>
</feature>
<organism evidence="3 4">
    <name type="scientific">Dioszegia hungarica</name>
    <dbReference type="NCBI Taxonomy" id="4972"/>
    <lineage>
        <taxon>Eukaryota</taxon>
        <taxon>Fungi</taxon>
        <taxon>Dikarya</taxon>
        <taxon>Basidiomycota</taxon>
        <taxon>Agaricomycotina</taxon>
        <taxon>Tremellomycetes</taxon>
        <taxon>Tremellales</taxon>
        <taxon>Bulleribasidiaceae</taxon>
        <taxon>Dioszegia</taxon>
    </lineage>
</organism>
<evidence type="ECO:0000313" key="3">
    <source>
        <dbReference type="EMBL" id="KAI9633819.1"/>
    </source>
</evidence>
<feature type="compositionally biased region" description="Polar residues" evidence="1">
    <location>
        <begin position="21"/>
        <end position="30"/>
    </location>
</feature>
<dbReference type="GO" id="GO:0003676">
    <property type="term" value="F:nucleic acid binding"/>
    <property type="evidence" value="ECO:0007669"/>
    <property type="project" value="InterPro"/>
</dbReference>
<name>A0AA38H7Q6_9TREE</name>
<evidence type="ECO:0000313" key="4">
    <source>
        <dbReference type="Proteomes" id="UP001164286"/>
    </source>
</evidence>
<dbReference type="InterPro" id="IPR025239">
    <property type="entry name" value="DUF4187"/>
</dbReference>
<proteinExistence type="predicted"/>
<dbReference type="GeneID" id="77729325"/>
<dbReference type="SMART" id="SM01173">
    <property type="entry name" value="DUF4187"/>
    <property type="match status" value="1"/>
</dbReference>
<dbReference type="PANTHER" id="PTHR21032">
    <property type="entry name" value="G PATCH DOMAIN-CONTAINING PROTEIN 11"/>
    <property type="match status" value="1"/>
</dbReference>
<dbReference type="InterPro" id="IPR039249">
    <property type="entry name" value="GPATCH11"/>
</dbReference>
<dbReference type="PROSITE" id="PS50174">
    <property type="entry name" value="G_PATCH"/>
    <property type="match status" value="1"/>
</dbReference>
<evidence type="ECO:0000256" key="1">
    <source>
        <dbReference type="SAM" id="MobiDB-lite"/>
    </source>
</evidence>
<protein>
    <recommendedName>
        <fullName evidence="2">G-patch domain-containing protein</fullName>
    </recommendedName>
</protein>
<feature type="compositionally biased region" description="Pro residues" evidence="1">
    <location>
        <begin position="265"/>
        <end position="282"/>
    </location>
</feature>
<dbReference type="RefSeq" id="XP_052943596.1">
    <property type="nucleotide sequence ID" value="XM_053090120.1"/>
</dbReference>
<comment type="caution">
    <text evidence="3">The sequence shown here is derived from an EMBL/GenBank/DDBJ whole genome shotgun (WGS) entry which is preliminary data.</text>
</comment>
<feature type="compositionally biased region" description="Basic and acidic residues" evidence="1">
    <location>
        <begin position="179"/>
        <end position="203"/>
    </location>
</feature>
<feature type="region of interest" description="Disordered" evidence="1">
    <location>
        <begin position="265"/>
        <end position="287"/>
    </location>
</feature>
<dbReference type="AlphaFoldDB" id="A0AA38H7Q6"/>
<evidence type="ECO:0000259" key="2">
    <source>
        <dbReference type="PROSITE" id="PS50174"/>
    </source>
</evidence>
<accession>A0AA38H7Q6</accession>
<feature type="domain" description="G-patch" evidence="2">
    <location>
        <begin position="86"/>
        <end position="140"/>
    </location>
</feature>
<sequence>MSDSEDDFMSDKFLVDAPTAPTKTHTQQRAADQLKAQRRGQAKNQPKLVQLEKERRTEGLSRSLFDSASAEASGSASESGAGLSAGGNKAMAMMQKMGWKVGEGLGRQRSSSPPHGQKRGHDEAEEEDEAPRRGIGAARPAQAKQPRIEPIRVSLWAGRKGLSARSPSPPPLPPSSGRNVDHLDPEKLARLGKETDSFREFNRRQFGSKDMQRKAAKARDLLVGFDKETEVKFHPLHVLPFDPLSTLPRPLLILIYPAQALALSPSPPPAAGPERSPSPPPLFASREKPLTAAEKVREQMRRDMLSSLDEGEEDPIMKRKRELGLLDGGEKVEDGQADKGDWKGVMWQDEVSGTKKVLSMDTESYFTFLLSQLRHEHLFCFWCGYKYGSYEEMEGAGGCPGTEEDDH</sequence>
<dbReference type="GO" id="GO:0000776">
    <property type="term" value="C:kinetochore"/>
    <property type="evidence" value="ECO:0007669"/>
    <property type="project" value="TreeGrafter"/>
</dbReference>
<dbReference type="EMBL" id="JAKWFO010000008">
    <property type="protein sequence ID" value="KAI9633819.1"/>
    <property type="molecule type" value="Genomic_DNA"/>
</dbReference>
<dbReference type="SMART" id="SM00443">
    <property type="entry name" value="G_patch"/>
    <property type="match status" value="1"/>
</dbReference>
<feature type="compositionally biased region" description="Low complexity" evidence="1">
    <location>
        <begin position="67"/>
        <end position="82"/>
    </location>
</feature>
<dbReference type="PANTHER" id="PTHR21032:SF0">
    <property type="entry name" value="G PATCH DOMAIN-CONTAINING PROTEIN 11"/>
    <property type="match status" value="1"/>
</dbReference>
<dbReference type="InterPro" id="IPR000467">
    <property type="entry name" value="G_patch_dom"/>
</dbReference>